<evidence type="ECO:0000313" key="3">
    <source>
        <dbReference type="Proteomes" id="UP001622594"/>
    </source>
</evidence>
<dbReference type="Proteomes" id="UP001622594">
    <property type="component" value="Chromosome"/>
</dbReference>
<keyword evidence="1" id="KW-1133">Transmembrane helix</keyword>
<evidence type="ECO:0000313" key="2">
    <source>
        <dbReference type="EMBL" id="WTR71676.1"/>
    </source>
</evidence>
<protein>
    <submittedName>
        <fullName evidence="2">Uncharacterized protein</fullName>
    </submittedName>
</protein>
<evidence type="ECO:0000256" key="1">
    <source>
        <dbReference type="SAM" id="Phobius"/>
    </source>
</evidence>
<name>A0ABZ1LE17_9ACTN</name>
<feature type="transmembrane region" description="Helical" evidence="1">
    <location>
        <begin position="27"/>
        <end position="50"/>
    </location>
</feature>
<organism evidence="2 3">
    <name type="scientific">Streptomyces zaomyceticus</name>
    <dbReference type="NCBI Taxonomy" id="68286"/>
    <lineage>
        <taxon>Bacteria</taxon>
        <taxon>Bacillati</taxon>
        <taxon>Actinomycetota</taxon>
        <taxon>Actinomycetes</taxon>
        <taxon>Kitasatosporales</taxon>
        <taxon>Streptomycetaceae</taxon>
        <taxon>Streptomyces</taxon>
    </lineage>
</organism>
<reference evidence="2 3" key="1">
    <citation type="submission" date="2022-10" db="EMBL/GenBank/DDBJ databases">
        <title>The complete genomes of actinobacterial strains from the NBC collection.</title>
        <authorList>
            <person name="Joergensen T.S."/>
            <person name="Alvarez Arevalo M."/>
            <person name="Sterndorff E.B."/>
            <person name="Faurdal D."/>
            <person name="Vuksanovic O."/>
            <person name="Mourched A.-S."/>
            <person name="Charusanti P."/>
            <person name="Shaw S."/>
            <person name="Blin K."/>
            <person name="Weber T."/>
        </authorList>
    </citation>
    <scope>NUCLEOTIDE SEQUENCE [LARGE SCALE GENOMIC DNA]</scope>
    <source>
        <strain evidence="2 3">NBC_00123</strain>
    </source>
</reference>
<keyword evidence="1" id="KW-0472">Membrane</keyword>
<gene>
    <name evidence="2" type="ORF">OG814_21515</name>
</gene>
<accession>A0ABZ1LE17</accession>
<sequence length="58" mass="6107">MRFLLWLLLAAAVLGNAYINTFAHLTGATHIAASVCSGVAVLGSAIGLWLTRPRAEAR</sequence>
<proteinExistence type="predicted"/>
<dbReference type="RefSeq" id="WP_327162806.1">
    <property type="nucleotide sequence ID" value="NZ_CP108062.1"/>
</dbReference>
<keyword evidence="1" id="KW-0812">Transmembrane</keyword>
<dbReference type="EMBL" id="CP108188">
    <property type="protein sequence ID" value="WTR71676.1"/>
    <property type="molecule type" value="Genomic_DNA"/>
</dbReference>
<keyword evidence="3" id="KW-1185">Reference proteome</keyword>